<proteinExistence type="predicted"/>
<evidence type="ECO:0000256" key="1">
    <source>
        <dbReference type="SAM" id="MobiDB-lite"/>
    </source>
</evidence>
<organism evidence="2 3">
    <name type="scientific">Phaeoacremonium minimum (strain UCR-PA7)</name>
    <name type="common">Esca disease fungus</name>
    <name type="synonym">Togninia minima</name>
    <dbReference type="NCBI Taxonomy" id="1286976"/>
    <lineage>
        <taxon>Eukaryota</taxon>
        <taxon>Fungi</taxon>
        <taxon>Dikarya</taxon>
        <taxon>Ascomycota</taxon>
        <taxon>Pezizomycotina</taxon>
        <taxon>Sordariomycetes</taxon>
        <taxon>Sordariomycetidae</taxon>
        <taxon>Togniniales</taxon>
        <taxon>Togniniaceae</taxon>
        <taxon>Phaeoacremonium</taxon>
    </lineage>
</organism>
<dbReference type="Proteomes" id="UP000014074">
    <property type="component" value="Unassembled WGS sequence"/>
</dbReference>
<dbReference type="HOGENOM" id="CLU_1157078_0_0_1"/>
<dbReference type="CDD" id="cd12148">
    <property type="entry name" value="fungal_TF_MHR"/>
    <property type="match status" value="1"/>
</dbReference>
<evidence type="ECO:0000313" key="3">
    <source>
        <dbReference type="Proteomes" id="UP000014074"/>
    </source>
</evidence>
<gene>
    <name evidence="2" type="ORF">UCRPA7_6012</name>
</gene>
<dbReference type="eggNOG" id="ENOG502QVYJ">
    <property type="taxonomic scope" value="Eukaryota"/>
</dbReference>
<evidence type="ECO:0000313" key="2">
    <source>
        <dbReference type="EMBL" id="EON98432.1"/>
    </source>
</evidence>
<accession>R8BGS6</accession>
<dbReference type="GeneID" id="19326626"/>
<dbReference type="RefSeq" id="XP_007916745.1">
    <property type="nucleotide sequence ID" value="XM_007918554.1"/>
</dbReference>
<feature type="region of interest" description="Disordered" evidence="1">
    <location>
        <begin position="147"/>
        <end position="181"/>
    </location>
</feature>
<sequence length="240" mass="26510">MMGKLRRRASQKPGTLANEEAEKVSSLAEVCVSSASYIADICRKMQVGGFAFGNLCYVKAWVFGAGLVLGFTLFAGEPRGDLQDAFMGARAVLQQIGRFSPQAKLYYEILSEFSDAISHYRMRMSRQTRRAVDQYIDQILVIDSAGNSTSQKREAPSGDGSQPLLYPSPSGSKDDNDAHHAHQDSMAVDSMLENTGNMDLGHGHSDEIDLMGEFQGWDDMALQLSENFSFTYEPFEGFFV</sequence>
<dbReference type="KEGG" id="tmn:UCRPA7_6012"/>
<keyword evidence="3" id="KW-1185">Reference proteome</keyword>
<dbReference type="AlphaFoldDB" id="R8BGS6"/>
<feature type="compositionally biased region" description="Basic and acidic residues" evidence="1">
    <location>
        <begin position="172"/>
        <end position="181"/>
    </location>
</feature>
<dbReference type="OrthoDB" id="47007at2759"/>
<reference evidence="3" key="1">
    <citation type="journal article" date="2013" name="Genome Announc.">
        <title>Draft genome sequence of the ascomycete Phaeoacremonium aleophilum strain UCR-PA7, a causal agent of the esca disease complex in grapevines.</title>
        <authorList>
            <person name="Blanco-Ulate B."/>
            <person name="Rolshausen P."/>
            <person name="Cantu D."/>
        </authorList>
    </citation>
    <scope>NUCLEOTIDE SEQUENCE [LARGE SCALE GENOMIC DNA]</scope>
    <source>
        <strain evidence="3">UCR-PA7</strain>
    </source>
</reference>
<dbReference type="EMBL" id="KB933216">
    <property type="protein sequence ID" value="EON98432.1"/>
    <property type="molecule type" value="Genomic_DNA"/>
</dbReference>
<protein>
    <submittedName>
        <fullName evidence="2">Putative c6 transcription protein</fullName>
    </submittedName>
</protein>
<name>R8BGS6_PHAM7</name>